<feature type="domain" description="Metallo-beta-lactamase" evidence="7">
    <location>
        <begin position="563"/>
        <end position="757"/>
    </location>
</feature>
<evidence type="ECO:0000256" key="2">
    <source>
        <dbReference type="ARBA" id="ARBA00022475"/>
    </source>
</evidence>
<feature type="transmembrane region" description="Helical" evidence="6">
    <location>
        <begin position="457"/>
        <end position="479"/>
    </location>
</feature>
<dbReference type="EMBL" id="SHLC01000001">
    <property type="protein sequence ID" value="RZU65449.1"/>
    <property type="molecule type" value="Genomic_DNA"/>
</dbReference>
<dbReference type="OrthoDB" id="7177610at2"/>
<dbReference type="RefSeq" id="WP_130505805.1">
    <property type="nucleotide sequence ID" value="NZ_SHLC01000001.1"/>
</dbReference>
<feature type="transmembrane region" description="Helical" evidence="6">
    <location>
        <begin position="37"/>
        <end position="60"/>
    </location>
</feature>
<keyword evidence="2" id="KW-1003">Cell membrane</keyword>
<sequence>MTISTAPARAVIVDAVVARALLPAATAWAAALLATNVAAWSIALVGWGAAATALGLALALRRRTVLPRARSALPLLALCLSVLALVGTAVAVQAPQRQPGVLLDAAEHGRPVTLRGTVMSTPERQPSPFSLAGAGSEVRRVRFALRAESVQFGARPPEPLRGVPVQLFAELAADSAPPEIGSAVRATVRLQTNGSGEPSAFLTFATEPLVLEAPPPWYLAWAVALRSEFREAAARLPGDGGALLPGLAIGDTSAVSVGLDGAMTTSSLSHLTAVSGANCAVVVAAAILLGAALRLSMRLRVALSLVVLLGFVVVVTPEPSVLRAGLMAVIVLLGLASGRPGGGVPALGAAVVVLLSLDPWLAASYGFALSVLATVGLLLLTAPLAAVLGRWMPRGLALALAIPLAAQLACQPVLVLLSPTVSLLGVPANLLAGPAAPIATLLGLLACLLLPILPSLGFAVAQIAWLPAAFIAAVARTVAGMPGARAPWLDGLLGALLLAAATALALWLLLRRPARSRRGAAVLATAALLALAGAYGGMLLGTGVVRSLSRPADWQIALCDVGQGDAVLIRDGDQTALIDTGPEPAPLAGCLATLGVERIDLLVLTHYDLDHIGGLTALDGIVDTALVGPSSRPRDERLLAPLHDSGVPVQVAQRGQRGTLGGLRWRVLWPAETEGELSTGNPGSVVLETEGAGIRALFLADLGEESERALLALERPGPVDVVKVAHHGSSDQHGELYEQLAARVGLIGVGVDNGYGHPSAALLAMLRQSNTHGYRSDRNGLVLVAPTRDGSGALRVWTERAGK</sequence>
<dbReference type="SMART" id="SM00849">
    <property type="entry name" value="Lactamase_B"/>
    <property type="match status" value="1"/>
</dbReference>
<evidence type="ECO:0000256" key="3">
    <source>
        <dbReference type="ARBA" id="ARBA00022692"/>
    </source>
</evidence>
<feature type="transmembrane region" description="Helical" evidence="6">
    <location>
        <begin position="72"/>
        <end position="92"/>
    </location>
</feature>
<feature type="transmembrane region" description="Helical" evidence="6">
    <location>
        <begin position="367"/>
        <end position="389"/>
    </location>
</feature>
<dbReference type="InterPro" id="IPR052159">
    <property type="entry name" value="Competence_DNA_uptake"/>
</dbReference>
<feature type="transmembrane region" description="Helical" evidence="6">
    <location>
        <begin position="271"/>
        <end position="292"/>
    </location>
</feature>
<feature type="transmembrane region" description="Helical" evidence="6">
    <location>
        <begin position="491"/>
        <end position="510"/>
    </location>
</feature>
<dbReference type="CDD" id="cd07731">
    <property type="entry name" value="ComA-like_MBL-fold"/>
    <property type="match status" value="1"/>
</dbReference>
<dbReference type="InterPro" id="IPR004477">
    <property type="entry name" value="ComEC_N"/>
</dbReference>
<dbReference type="AlphaFoldDB" id="A0A4Q8AND1"/>
<name>A0A4Q8AND1_9MICO</name>
<dbReference type="Gene3D" id="3.60.15.10">
    <property type="entry name" value="Ribonuclease Z/Hydroxyacylglutathione hydrolase-like"/>
    <property type="match status" value="1"/>
</dbReference>
<keyword evidence="9" id="KW-1185">Reference proteome</keyword>
<dbReference type="InterPro" id="IPR025405">
    <property type="entry name" value="DUF4131"/>
</dbReference>
<evidence type="ECO:0000256" key="6">
    <source>
        <dbReference type="SAM" id="Phobius"/>
    </source>
</evidence>
<keyword evidence="4 6" id="KW-1133">Transmembrane helix</keyword>
<keyword evidence="5 6" id="KW-0472">Membrane</keyword>
<dbReference type="GO" id="GO:0005886">
    <property type="term" value="C:plasma membrane"/>
    <property type="evidence" value="ECO:0007669"/>
    <property type="project" value="UniProtKB-SubCell"/>
</dbReference>
<evidence type="ECO:0000313" key="9">
    <source>
        <dbReference type="Proteomes" id="UP000291483"/>
    </source>
</evidence>
<evidence type="ECO:0000256" key="1">
    <source>
        <dbReference type="ARBA" id="ARBA00004651"/>
    </source>
</evidence>
<dbReference type="PANTHER" id="PTHR30619">
    <property type="entry name" value="DNA INTERNALIZATION/COMPETENCE PROTEIN COMEC/REC2"/>
    <property type="match status" value="1"/>
</dbReference>
<dbReference type="InterPro" id="IPR036866">
    <property type="entry name" value="RibonucZ/Hydroxyglut_hydro"/>
</dbReference>
<gene>
    <name evidence="8" type="ORF">EV379_1783</name>
</gene>
<feature type="transmembrane region" description="Helical" evidence="6">
    <location>
        <begin position="396"/>
        <end position="418"/>
    </location>
</feature>
<feature type="transmembrane region" description="Helical" evidence="6">
    <location>
        <begin position="430"/>
        <end position="450"/>
    </location>
</feature>
<feature type="transmembrane region" description="Helical" evidence="6">
    <location>
        <begin position="12"/>
        <end position="31"/>
    </location>
</feature>
<evidence type="ECO:0000256" key="4">
    <source>
        <dbReference type="ARBA" id="ARBA00022989"/>
    </source>
</evidence>
<dbReference type="NCBIfam" id="TIGR00360">
    <property type="entry name" value="ComEC_N-term"/>
    <property type="match status" value="1"/>
</dbReference>
<dbReference type="Pfam" id="PF13567">
    <property type="entry name" value="DUF4131"/>
    <property type="match status" value="1"/>
</dbReference>
<dbReference type="Pfam" id="PF03772">
    <property type="entry name" value="Competence"/>
    <property type="match status" value="1"/>
</dbReference>
<dbReference type="Proteomes" id="UP000291483">
    <property type="component" value="Unassembled WGS sequence"/>
</dbReference>
<dbReference type="InterPro" id="IPR035681">
    <property type="entry name" value="ComA-like_MBL"/>
</dbReference>
<comment type="subcellular location">
    <subcellularLocation>
        <location evidence="1">Cell membrane</location>
        <topology evidence="1">Multi-pass membrane protein</topology>
    </subcellularLocation>
</comment>
<feature type="transmembrane region" description="Helical" evidence="6">
    <location>
        <begin position="299"/>
        <end position="315"/>
    </location>
</feature>
<dbReference type="InterPro" id="IPR001279">
    <property type="entry name" value="Metallo-B-lactamas"/>
</dbReference>
<evidence type="ECO:0000256" key="5">
    <source>
        <dbReference type="ARBA" id="ARBA00023136"/>
    </source>
</evidence>
<reference evidence="8 9" key="1">
    <citation type="submission" date="2019-02" db="EMBL/GenBank/DDBJ databases">
        <title>Sequencing the genomes of 1000 actinobacteria strains.</title>
        <authorList>
            <person name="Klenk H.-P."/>
        </authorList>
    </citation>
    <scope>NUCLEOTIDE SEQUENCE [LARGE SCALE GENOMIC DNA]</scope>
    <source>
        <strain evidence="8 9">DSM 18319</strain>
    </source>
</reference>
<proteinExistence type="predicted"/>
<evidence type="ECO:0000313" key="8">
    <source>
        <dbReference type="EMBL" id="RZU65449.1"/>
    </source>
</evidence>
<feature type="transmembrane region" description="Helical" evidence="6">
    <location>
        <begin position="522"/>
        <end position="545"/>
    </location>
</feature>
<keyword evidence="3 6" id="KW-0812">Transmembrane</keyword>
<dbReference type="SUPFAM" id="SSF56281">
    <property type="entry name" value="Metallo-hydrolase/oxidoreductase"/>
    <property type="match status" value="1"/>
</dbReference>
<evidence type="ECO:0000259" key="7">
    <source>
        <dbReference type="SMART" id="SM00849"/>
    </source>
</evidence>
<organism evidence="8 9">
    <name type="scientific">Microterricola gilva</name>
    <dbReference type="NCBI Taxonomy" id="393267"/>
    <lineage>
        <taxon>Bacteria</taxon>
        <taxon>Bacillati</taxon>
        <taxon>Actinomycetota</taxon>
        <taxon>Actinomycetes</taxon>
        <taxon>Micrococcales</taxon>
        <taxon>Microbacteriaceae</taxon>
        <taxon>Microterricola</taxon>
    </lineage>
</organism>
<protein>
    <submittedName>
        <fullName evidence="8">Competence protein ComEC</fullName>
    </submittedName>
</protein>
<dbReference type="Pfam" id="PF00753">
    <property type="entry name" value="Lactamase_B"/>
    <property type="match status" value="1"/>
</dbReference>
<comment type="caution">
    <text evidence="8">The sequence shown here is derived from an EMBL/GenBank/DDBJ whole genome shotgun (WGS) entry which is preliminary data.</text>
</comment>
<accession>A0A4Q8AND1</accession>
<dbReference type="PANTHER" id="PTHR30619:SF1">
    <property type="entry name" value="RECOMBINATION PROTEIN 2"/>
    <property type="match status" value="1"/>
</dbReference>